<dbReference type="Proteomes" id="UP000075349">
    <property type="component" value="Unassembled WGS sequence"/>
</dbReference>
<dbReference type="GO" id="GO:0016887">
    <property type="term" value="F:ATP hydrolysis activity"/>
    <property type="evidence" value="ECO:0007669"/>
    <property type="project" value="TreeGrafter"/>
</dbReference>
<feature type="domain" description="Bacterial type II secretion system protein E" evidence="4">
    <location>
        <begin position="381"/>
        <end position="395"/>
    </location>
</feature>
<dbReference type="Gene3D" id="3.40.50.300">
    <property type="entry name" value="P-loop containing nucleotide triphosphate hydrolases"/>
    <property type="match status" value="1"/>
</dbReference>
<dbReference type="FunFam" id="3.30.450.90:FF:000001">
    <property type="entry name" value="Type II secretion system ATPase GspE"/>
    <property type="match status" value="1"/>
</dbReference>
<dbReference type="GO" id="GO:0005524">
    <property type="term" value="F:ATP binding"/>
    <property type="evidence" value="ECO:0007669"/>
    <property type="project" value="UniProtKB-KW"/>
</dbReference>
<dbReference type="InterPro" id="IPR027417">
    <property type="entry name" value="P-loop_NTPase"/>
</dbReference>
<evidence type="ECO:0000313" key="5">
    <source>
        <dbReference type="EMBL" id="KYN25344.1"/>
    </source>
</evidence>
<evidence type="ECO:0000259" key="4">
    <source>
        <dbReference type="PROSITE" id="PS00662"/>
    </source>
</evidence>
<gene>
    <name evidence="6" type="ORF">ATY37_01290</name>
    <name evidence="5" type="ORF">AUQ44_06855</name>
</gene>
<dbReference type="GeneID" id="95678274"/>
<protein>
    <submittedName>
        <fullName evidence="5">MSHA biogenesis protein MshE</fullName>
    </submittedName>
</protein>
<comment type="similarity">
    <text evidence="1">Belongs to the GSP E family.</text>
</comment>
<reference evidence="6 8" key="2">
    <citation type="submission" date="2015-12" db="EMBL/GenBank/DDBJ databases">
        <authorList>
            <person name="Tarr C.L."/>
            <person name="Gladney L.M."/>
        </authorList>
    </citation>
    <scope>NUCLEOTIDE SEQUENCE [LARGE SCALE GENOMIC DNA]</scope>
    <source>
        <strain evidence="6">2538-88</strain>
        <strain evidence="8">2756-81</strain>
    </source>
</reference>
<proteinExistence type="inferred from homology"/>
<evidence type="ECO:0000256" key="2">
    <source>
        <dbReference type="ARBA" id="ARBA00022741"/>
    </source>
</evidence>
<dbReference type="PROSITE" id="PS00662">
    <property type="entry name" value="T2SP_E"/>
    <property type="match status" value="1"/>
</dbReference>
<name>A0A151JHR7_9VIBR</name>
<keyword evidence="3" id="KW-0067">ATP-binding</keyword>
<comment type="caution">
    <text evidence="5">The sequence shown here is derived from an EMBL/GenBank/DDBJ whole genome shotgun (WGS) entry which is preliminary data.</text>
</comment>
<dbReference type="Gene3D" id="3.30.300.160">
    <property type="entry name" value="Type II secretion system, protein E, N-terminal domain"/>
    <property type="match status" value="1"/>
</dbReference>
<dbReference type="FunFam" id="3.40.50.300:FF:000398">
    <property type="entry name" value="Type IV pilus assembly ATPase PilB"/>
    <property type="match status" value="1"/>
</dbReference>
<dbReference type="EMBL" id="LOMK01000001">
    <property type="protein sequence ID" value="KYN25344.1"/>
    <property type="molecule type" value="Genomic_DNA"/>
</dbReference>
<dbReference type="PANTHER" id="PTHR30258:SF29">
    <property type="entry name" value="MSHA PILUS ASSEMBLY ATPASE MSHE"/>
    <property type="match status" value="1"/>
</dbReference>
<dbReference type="SUPFAM" id="SSF160246">
    <property type="entry name" value="EspE N-terminal domain-like"/>
    <property type="match status" value="1"/>
</dbReference>
<dbReference type="Gene3D" id="3.30.450.90">
    <property type="match status" value="1"/>
</dbReference>
<evidence type="ECO:0000256" key="3">
    <source>
        <dbReference type="ARBA" id="ARBA00022840"/>
    </source>
</evidence>
<dbReference type="FunFam" id="3.30.300.160:FF:000002">
    <property type="entry name" value="Type II secretion system protein E"/>
    <property type="match status" value="1"/>
</dbReference>
<dbReference type="InterPro" id="IPR037257">
    <property type="entry name" value="T2SS_E_N_sf"/>
</dbReference>
<evidence type="ECO:0000313" key="7">
    <source>
        <dbReference type="Proteomes" id="UP000075346"/>
    </source>
</evidence>
<evidence type="ECO:0000313" key="8">
    <source>
        <dbReference type="Proteomes" id="UP000075349"/>
    </source>
</evidence>
<dbReference type="EMBL" id="LOBR01000127">
    <property type="protein sequence ID" value="KYN80224.1"/>
    <property type="molecule type" value="Genomic_DNA"/>
</dbReference>
<dbReference type="AlphaFoldDB" id="A0A151JHR7"/>
<dbReference type="PANTHER" id="PTHR30258">
    <property type="entry name" value="TYPE II SECRETION SYSTEM PROTEIN GSPE-RELATED"/>
    <property type="match status" value="1"/>
</dbReference>
<organism evidence="5 8">
    <name type="scientific">Vibrio cidicii</name>
    <dbReference type="NCBI Taxonomy" id="1763883"/>
    <lineage>
        <taxon>Bacteria</taxon>
        <taxon>Pseudomonadati</taxon>
        <taxon>Pseudomonadota</taxon>
        <taxon>Gammaproteobacteria</taxon>
        <taxon>Vibrionales</taxon>
        <taxon>Vibrionaceae</taxon>
        <taxon>Vibrio</taxon>
    </lineage>
</organism>
<reference evidence="5 7" key="1">
    <citation type="submission" date="2015-12" db="EMBL/GenBank/DDBJ databases">
        <authorList>
            <person name="Shamseldin A."/>
            <person name="Moawad H."/>
            <person name="Abd El-Rahim W.M."/>
            <person name="Sadowsky M.J."/>
        </authorList>
    </citation>
    <scope>NUCLEOTIDE SEQUENCE [LARGE SCALE GENOMIC DNA]</scope>
    <source>
        <strain evidence="7">2538-88</strain>
        <strain evidence="5">2756-81</strain>
    </source>
</reference>
<evidence type="ECO:0000256" key="1">
    <source>
        <dbReference type="ARBA" id="ARBA00006611"/>
    </source>
</evidence>
<dbReference type="Proteomes" id="UP000075346">
    <property type="component" value="Unassembled WGS sequence"/>
</dbReference>
<dbReference type="RefSeq" id="WP_061894887.1">
    <property type="nucleotide sequence ID" value="NZ_CP035921.1"/>
</dbReference>
<dbReference type="Pfam" id="PF00437">
    <property type="entry name" value="T2SSE"/>
    <property type="match status" value="1"/>
</dbReference>
<dbReference type="InterPro" id="IPR003593">
    <property type="entry name" value="AAA+_ATPase"/>
</dbReference>
<accession>A0A151JHR7</accession>
<accession>A0A151KS77</accession>
<keyword evidence="2" id="KW-0547">Nucleotide-binding</keyword>
<sequence>MKVRLRKRLGDLLVEEGIINETQLNQALSVQGSSGRKLGDTLIDLGFLTEQQMLAFLSQQLNLPLIDLSRAMVDIDAVQLLPEVHARRLRALVIGQQGDTLRVAMSDPADLIAQEALLGQLGQYGLEFVIAPERQLVESFDRYYRRTKEIASFAEQLQAEHQGNDSFDYSLEDDDSDEVTVVKLINSMFEDAIQVAASDIHIEPDANVLRLRQRIDGILHETLLNEVNIAPALVLRLKLMANLDISEKRLPQDGRFNIRAKGQSVDVRLSTMPVQYGESVVMRLLNQSSGVRKLEESGLPEDLLLRLRRQLKRPHGMILVTGPTGSGKTTTLYGALTELNQPGKKIITAEDPVEYRLSRVNQVQINPKIDLDFSTVLRTFLRQDPDIILIGEMRDQETVEIGLRAALTGHLVLSTLHTNDAVDSALRMIDMGAPGYLVASAVRAVVAQRLVRRICPDCKTEDSVDEARQAWLSQRFPNQTEARFVKGRGCQNCNLTGYRGRIGVFEMLELDHSMMDALRANNAVGFAEAARRSESYKPLLASAMELALQGVVSLDEVMTLGEGDTSGHADAILL</sequence>
<dbReference type="InterPro" id="IPR001482">
    <property type="entry name" value="T2SS/T4SS_dom"/>
</dbReference>
<dbReference type="Pfam" id="PF05157">
    <property type="entry name" value="MshEN"/>
    <property type="match status" value="1"/>
</dbReference>
<dbReference type="GO" id="GO:0005886">
    <property type="term" value="C:plasma membrane"/>
    <property type="evidence" value="ECO:0007669"/>
    <property type="project" value="TreeGrafter"/>
</dbReference>
<dbReference type="SUPFAM" id="SSF52540">
    <property type="entry name" value="P-loop containing nucleoside triphosphate hydrolases"/>
    <property type="match status" value="1"/>
</dbReference>
<dbReference type="CDD" id="cd01129">
    <property type="entry name" value="PulE-GspE-like"/>
    <property type="match status" value="1"/>
</dbReference>
<dbReference type="SMART" id="SM00382">
    <property type="entry name" value="AAA"/>
    <property type="match status" value="1"/>
</dbReference>
<dbReference type="InterPro" id="IPR007831">
    <property type="entry name" value="T2SS_GspE_N"/>
</dbReference>
<evidence type="ECO:0000313" key="6">
    <source>
        <dbReference type="EMBL" id="KYN80224.1"/>
    </source>
</evidence>